<evidence type="ECO:0000313" key="6">
    <source>
        <dbReference type="EMBL" id="CAL4946674.1"/>
    </source>
</evidence>
<dbReference type="Pfam" id="PF03018">
    <property type="entry name" value="Dirigent"/>
    <property type="match status" value="1"/>
</dbReference>
<dbReference type="InterPro" id="IPR004265">
    <property type="entry name" value="Dirigent"/>
</dbReference>
<evidence type="ECO:0000256" key="2">
    <source>
        <dbReference type="ARBA" id="ARBA00011738"/>
    </source>
</evidence>
<dbReference type="EMBL" id="OZ075127">
    <property type="protein sequence ID" value="CAL4946674.1"/>
    <property type="molecule type" value="Genomic_DNA"/>
</dbReference>
<evidence type="ECO:0000256" key="5">
    <source>
        <dbReference type="SAM" id="MobiDB-lite"/>
    </source>
</evidence>
<keyword evidence="4" id="KW-0732">Signal</keyword>
<keyword evidence="4" id="KW-0052">Apoplast</keyword>
<feature type="region of interest" description="Disordered" evidence="5">
    <location>
        <begin position="30"/>
        <end position="50"/>
    </location>
</feature>
<dbReference type="AlphaFoldDB" id="A0ABC8YMH6"/>
<dbReference type="PANTHER" id="PTHR46215">
    <property type="entry name" value="DIRIGENT PROTEIN 24-RELATED"/>
    <property type="match status" value="1"/>
</dbReference>
<keyword evidence="3 4" id="KW-0964">Secreted</keyword>
<comment type="function">
    <text evidence="4">Dirigent proteins impart stereoselectivity on the phenoxy radical-coupling reaction, yielding optically active lignans from two molecules of coniferyl alcohol in the biosynthesis of lignans, flavonolignans, and alkaloids and thus plays a central role in plant secondary metabolism.</text>
</comment>
<comment type="subcellular location">
    <subcellularLocation>
        <location evidence="4">Secreted</location>
        <location evidence="4">Extracellular space</location>
        <location evidence="4">Apoplast</location>
    </subcellularLocation>
</comment>
<evidence type="ECO:0000256" key="4">
    <source>
        <dbReference type="RuleBase" id="RU363099"/>
    </source>
</evidence>
<comment type="similarity">
    <text evidence="1 4">Belongs to the plant dirigent protein family.</text>
</comment>
<dbReference type="Gene3D" id="2.40.480.10">
    <property type="entry name" value="Allene oxide cyclase-like"/>
    <property type="match status" value="1"/>
</dbReference>
<sequence length="214" mass="21729">MAAPAQSCTRLRLQICIALAFLLPATSTAAAGGRPASHSPPAPSPTSGQTITLYTAGHAIPKATAASSSSHHAVFASEGPIGHHDGSSWLRALTRPGALRPGTVAVVDEELRGRKEFGLPLEGRLQGVLVTSSTDNSSHMVAVRASFAGDGAGDSLRFFGVRCDDQEESHVAVVGGTGRFSGAAGFAVFRAAGVPETGGNVSSSSALSFSVHLK</sequence>
<dbReference type="InterPro" id="IPR044859">
    <property type="entry name" value="Allene_oxi_cyc_Dirigent"/>
</dbReference>
<keyword evidence="7" id="KW-1185">Reference proteome</keyword>
<dbReference type="Proteomes" id="UP001497457">
    <property type="component" value="Chromosome 17b"/>
</dbReference>
<reference evidence="6" key="1">
    <citation type="submission" date="2024-10" db="EMBL/GenBank/DDBJ databases">
        <authorList>
            <person name="Ryan C."/>
        </authorList>
    </citation>
    <scope>NUCLEOTIDE SEQUENCE [LARGE SCALE GENOMIC DNA]</scope>
</reference>
<dbReference type="GO" id="GO:0009699">
    <property type="term" value="P:phenylpropanoid biosynthetic process"/>
    <property type="evidence" value="ECO:0007669"/>
    <property type="project" value="UniProtKB-ARBA"/>
</dbReference>
<name>A0ABC8YMH6_9POAL</name>
<feature type="signal peptide" evidence="4">
    <location>
        <begin position="1"/>
        <end position="30"/>
    </location>
</feature>
<evidence type="ECO:0000313" key="7">
    <source>
        <dbReference type="Proteomes" id="UP001497457"/>
    </source>
</evidence>
<organism evidence="6 7">
    <name type="scientific">Urochloa decumbens</name>
    <dbReference type="NCBI Taxonomy" id="240449"/>
    <lineage>
        <taxon>Eukaryota</taxon>
        <taxon>Viridiplantae</taxon>
        <taxon>Streptophyta</taxon>
        <taxon>Embryophyta</taxon>
        <taxon>Tracheophyta</taxon>
        <taxon>Spermatophyta</taxon>
        <taxon>Magnoliopsida</taxon>
        <taxon>Liliopsida</taxon>
        <taxon>Poales</taxon>
        <taxon>Poaceae</taxon>
        <taxon>PACMAD clade</taxon>
        <taxon>Panicoideae</taxon>
        <taxon>Panicodae</taxon>
        <taxon>Paniceae</taxon>
        <taxon>Melinidinae</taxon>
        <taxon>Urochloa</taxon>
    </lineage>
</organism>
<evidence type="ECO:0000256" key="3">
    <source>
        <dbReference type="ARBA" id="ARBA00022525"/>
    </source>
</evidence>
<feature type="chain" id="PRO_5044530077" description="Dirigent protein" evidence="4">
    <location>
        <begin position="31"/>
        <end position="214"/>
    </location>
</feature>
<dbReference type="PANTHER" id="PTHR46215:SF17">
    <property type="entry name" value="DIRIGENT PROTEIN"/>
    <property type="match status" value="1"/>
</dbReference>
<dbReference type="GO" id="GO:0048046">
    <property type="term" value="C:apoplast"/>
    <property type="evidence" value="ECO:0007669"/>
    <property type="project" value="UniProtKB-SubCell"/>
</dbReference>
<accession>A0ABC8YMH6</accession>
<comment type="subunit">
    <text evidence="2 4">Homodimer.</text>
</comment>
<gene>
    <name evidence="6" type="ORF">URODEC1_LOCUS36260</name>
</gene>
<protein>
    <recommendedName>
        <fullName evidence="4">Dirigent protein</fullName>
    </recommendedName>
</protein>
<evidence type="ECO:0000256" key="1">
    <source>
        <dbReference type="ARBA" id="ARBA00010746"/>
    </source>
</evidence>
<proteinExistence type="inferred from homology"/>